<organism evidence="2 3">
    <name type="scientific">Psychromarinibacter halotolerans</name>
    <dbReference type="NCBI Taxonomy" id="1775175"/>
    <lineage>
        <taxon>Bacteria</taxon>
        <taxon>Pseudomonadati</taxon>
        <taxon>Pseudomonadota</taxon>
        <taxon>Alphaproteobacteria</taxon>
        <taxon>Rhodobacterales</taxon>
        <taxon>Paracoccaceae</taxon>
        <taxon>Psychromarinibacter</taxon>
    </lineage>
</organism>
<feature type="domain" description="DUF4833" evidence="1">
    <location>
        <begin position="60"/>
        <end position="190"/>
    </location>
</feature>
<sequence>MDRRHFIGTAGATLGTALVSGLIPGAASAARLQTVRVDRQPAVPLVQPEWPVPEDPNQMFFLQRSTNENTIVFAARYDAAGTLTYPDAVDIYWRRYASGGERKPLKPIERLLAFGVNISRREVAGQYNVALKPLPQLPLVLLQTAPFRAQVLGRIGDQTARIVYAYAHVDESGLLPRVTQLSIHGVLPDGAGAISEYYAVSGGEFQ</sequence>
<accession>A0ABV7GPZ8</accession>
<dbReference type="Pfam" id="PF16117">
    <property type="entry name" value="DUF4833"/>
    <property type="match status" value="1"/>
</dbReference>
<dbReference type="EMBL" id="JBHRTB010000010">
    <property type="protein sequence ID" value="MFC3143684.1"/>
    <property type="molecule type" value="Genomic_DNA"/>
</dbReference>
<evidence type="ECO:0000259" key="1">
    <source>
        <dbReference type="Pfam" id="PF16117"/>
    </source>
</evidence>
<evidence type="ECO:0000313" key="2">
    <source>
        <dbReference type="EMBL" id="MFC3143684.1"/>
    </source>
</evidence>
<dbReference type="RefSeq" id="WP_275630961.1">
    <property type="nucleotide sequence ID" value="NZ_JARGYD010000001.1"/>
</dbReference>
<gene>
    <name evidence="2" type="ORF">ACFOGP_13260</name>
</gene>
<dbReference type="InterPro" id="IPR032269">
    <property type="entry name" value="DUF4833"/>
</dbReference>
<name>A0ABV7GPZ8_9RHOB</name>
<dbReference type="InterPro" id="IPR006311">
    <property type="entry name" value="TAT_signal"/>
</dbReference>
<dbReference type="Proteomes" id="UP001595632">
    <property type="component" value="Unassembled WGS sequence"/>
</dbReference>
<comment type="caution">
    <text evidence="2">The sequence shown here is derived from an EMBL/GenBank/DDBJ whole genome shotgun (WGS) entry which is preliminary data.</text>
</comment>
<reference evidence="3" key="1">
    <citation type="journal article" date="2019" name="Int. J. Syst. Evol. Microbiol.">
        <title>The Global Catalogue of Microorganisms (GCM) 10K type strain sequencing project: providing services to taxonomists for standard genome sequencing and annotation.</title>
        <authorList>
            <consortium name="The Broad Institute Genomics Platform"/>
            <consortium name="The Broad Institute Genome Sequencing Center for Infectious Disease"/>
            <person name="Wu L."/>
            <person name="Ma J."/>
        </authorList>
    </citation>
    <scope>NUCLEOTIDE SEQUENCE [LARGE SCALE GENOMIC DNA]</scope>
    <source>
        <strain evidence="3">KCTC 52366</strain>
    </source>
</reference>
<proteinExistence type="predicted"/>
<keyword evidence="3" id="KW-1185">Reference proteome</keyword>
<dbReference type="PROSITE" id="PS51318">
    <property type="entry name" value="TAT"/>
    <property type="match status" value="1"/>
</dbReference>
<evidence type="ECO:0000313" key="3">
    <source>
        <dbReference type="Proteomes" id="UP001595632"/>
    </source>
</evidence>
<protein>
    <submittedName>
        <fullName evidence="2">DUF4833 domain-containing protein</fullName>
    </submittedName>
</protein>